<keyword evidence="3" id="KW-1185">Reference proteome</keyword>
<organism evidence="2 3">
    <name type="scientific">Candidatus Electrothrix aarhusensis</name>
    <dbReference type="NCBI Taxonomy" id="1859131"/>
    <lineage>
        <taxon>Bacteria</taxon>
        <taxon>Pseudomonadati</taxon>
        <taxon>Thermodesulfobacteriota</taxon>
        <taxon>Desulfobulbia</taxon>
        <taxon>Desulfobulbales</taxon>
        <taxon>Desulfobulbaceae</taxon>
        <taxon>Candidatus Electrothrix</taxon>
    </lineage>
</organism>
<gene>
    <name evidence="2" type="ORF">H206_02535</name>
</gene>
<dbReference type="SUPFAM" id="SSF53649">
    <property type="entry name" value="Alkaline phosphatase-like"/>
    <property type="match status" value="1"/>
</dbReference>
<proteinExistence type="predicted"/>
<name>A0A444J0J1_9BACT</name>
<dbReference type="Proteomes" id="UP000287853">
    <property type="component" value="Unassembled WGS sequence"/>
</dbReference>
<dbReference type="AlphaFoldDB" id="A0A444J0J1"/>
<evidence type="ECO:0000313" key="2">
    <source>
        <dbReference type="EMBL" id="RWX46651.1"/>
    </source>
</evidence>
<evidence type="ECO:0000313" key="3">
    <source>
        <dbReference type="Proteomes" id="UP000287853"/>
    </source>
</evidence>
<evidence type="ECO:0000256" key="1">
    <source>
        <dbReference type="SAM" id="MobiDB-lite"/>
    </source>
</evidence>
<dbReference type="EMBL" id="MTKO01000055">
    <property type="protein sequence ID" value="RWX46651.1"/>
    <property type="molecule type" value="Genomic_DNA"/>
</dbReference>
<sequence length="154" mass="17068">MLDVLDGHQFFGTDNPSTPDLMFLPADGYNFSFDSRDIEREDPFVGIPQLWSGTHESEGVFMAWGEHINAGQDCGDLSIMDALPTMCYIMDLPIPCWAEGKVIKQAFSKNFLRDHEERRDESSGTGSQGGVQGGAMNEAESEEVVKRLKALGYL</sequence>
<dbReference type="Gene3D" id="3.40.720.10">
    <property type="entry name" value="Alkaline Phosphatase, subunit A"/>
    <property type="match status" value="1"/>
</dbReference>
<comment type="caution">
    <text evidence="2">The sequence shown here is derived from an EMBL/GenBank/DDBJ whole genome shotgun (WGS) entry which is preliminary data.</text>
</comment>
<accession>A0A444J0J1</accession>
<protein>
    <submittedName>
        <fullName evidence="2">Uncharacterized protein</fullName>
    </submittedName>
</protein>
<dbReference type="InterPro" id="IPR017850">
    <property type="entry name" value="Alkaline_phosphatase_core_sf"/>
</dbReference>
<feature type="region of interest" description="Disordered" evidence="1">
    <location>
        <begin position="114"/>
        <end position="140"/>
    </location>
</feature>
<reference evidence="2 3" key="1">
    <citation type="submission" date="2017-01" db="EMBL/GenBank/DDBJ databases">
        <title>The cable genome- insights into the physiology and evolution of filamentous bacteria capable of sulfide oxidation via long distance electron transfer.</title>
        <authorList>
            <person name="Schreiber L."/>
            <person name="Bjerg J.T."/>
            <person name="Boggild A."/>
            <person name="Van De Vossenberg J."/>
            <person name="Meysman F."/>
            <person name="Nielsen L.P."/>
            <person name="Schramm A."/>
            <person name="Kjeldsen K.U."/>
        </authorList>
    </citation>
    <scope>NUCLEOTIDE SEQUENCE [LARGE SCALE GENOMIC DNA]</scope>
    <source>
        <strain evidence="2">MCF</strain>
    </source>
</reference>